<evidence type="ECO:0000256" key="1">
    <source>
        <dbReference type="SAM" id="MobiDB-lite"/>
    </source>
</evidence>
<feature type="compositionally biased region" description="Basic and acidic residues" evidence="1">
    <location>
        <begin position="227"/>
        <end position="243"/>
    </location>
</feature>
<dbReference type="AlphaFoldDB" id="A0AAD6SQS0"/>
<dbReference type="EMBL" id="JARJCM010000087">
    <property type="protein sequence ID" value="KAJ7030828.1"/>
    <property type="molecule type" value="Genomic_DNA"/>
</dbReference>
<organism evidence="2 3">
    <name type="scientific">Mycena alexandri</name>
    <dbReference type="NCBI Taxonomy" id="1745969"/>
    <lineage>
        <taxon>Eukaryota</taxon>
        <taxon>Fungi</taxon>
        <taxon>Dikarya</taxon>
        <taxon>Basidiomycota</taxon>
        <taxon>Agaricomycotina</taxon>
        <taxon>Agaricomycetes</taxon>
        <taxon>Agaricomycetidae</taxon>
        <taxon>Agaricales</taxon>
        <taxon>Marasmiineae</taxon>
        <taxon>Mycenaceae</taxon>
        <taxon>Mycena</taxon>
    </lineage>
</organism>
<name>A0AAD6SQS0_9AGAR</name>
<gene>
    <name evidence="2" type="ORF">C8F04DRAFT_714100</name>
</gene>
<feature type="region of interest" description="Disordered" evidence="1">
    <location>
        <begin position="194"/>
        <end position="243"/>
    </location>
</feature>
<dbReference type="Proteomes" id="UP001218188">
    <property type="component" value="Unassembled WGS sequence"/>
</dbReference>
<evidence type="ECO:0000313" key="3">
    <source>
        <dbReference type="Proteomes" id="UP001218188"/>
    </source>
</evidence>
<protein>
    <submittedName>
        <fullName evidence="2">Uncharacterized protein</fullName>
    </submittedName>
</protein>
<evidence type="ECO:0000313" key="2">
    <source>
        <dbReference type="EMBL" id="KAJ7030828.1"/>
    </source>
</evidence>
<proteinExistence type="predicted"/>
<keyword evidence="3" id="KW-1185">Reference proteome</keyword>
<feature type="region of interest" description="Disordered" evidence="1">
    <location>
        <begin position="1"/>
        <end position="71"/>
    </location>
</feature>
<feature type="compositionally biased region" description="Polar residues" evidence="1">
    <location>
        <begin position="37"/>
        <end position="71"/>
    </location>
</feature>
<accession>A0AAD6SQS0</accession>
<comment type="caution">
    <text evidence="2">The sequence shown here is derived from an EMBL/GenBank/DDBJ whole genome shotgun (WGS) entry which is preliminary data.</text>
</comment>
<reference evidence="2" key="1">
    <citation type="submission" date="2023-03" db="EMBL/GenBank/DDBJ databases">
        <title>Massive genome expansion in bonnet fungi (Mycena s.s.) driven by repeated elements and novel gene families across ecological guilds.</title>
        <authorList>
            <consortium name="Lawrence Berkeley National Laboratory"/>
            <person name="Harder C.B."/>
            <person name="Miyauchi S."/>
            <person name="Viragh M."/>
            <person name="Kuo A."/>
            <person name="Thoen E."/>
            <person name="Andreopoulos B."/>
            <person name="Lu D."/>
            <person name="Skrede I."/>
            <person name="Drula E."/>
            <person name="Henrissat B."/>
            <person name="Morin E."/>
            <person name="Kohler A."/>
            <person name="Barry K."/>
            <person name="LaButti K."/>
            <person name="Morin E."/>
            <person name="Salamov A."/>
            <person name="Lipzen A."/>
            <person name="Mereny Z."/>
            <person name="Hegedus B."/>
            <person name="Baldrian P."/>
            <person name="Stursova M."/>
            <person name="Weitz H."/>
            <person name="Taylor A."/>
            <person name="Grigoriev I.V."/>
            <person name="Nagy L.G."/>
            <person name="Martin F."/>
            <person name="Kauserud H."/>
        </authorList>
    </citation>
    <scope>NUCLEOTIDE SEQUENCE</scope>
    <source>
        <strain evidence="2">CBHHK200</strain>
    </source>
</reference>
<sequence length="681" mass="75543">MFTATEDTELSTRDSDNASCRESAIEFPAHHSRQRESLSTSQETTNFPSTTSSEYKNVQRINTPESTGSSLAATDVPISTFVIYTPDKTTHDRPAVTPEDIKSIENNFTEGGIVLSAHHSTEAEAWVEDHYDDQVFASARSAGLRGPIAVMLSPDVPALAIFGSILDESVLSMGETLADISGFAVMVRPIDDDPVPKFPEPDGSDEPGVTVYTMGPGSKGDEEDNENHDGDQDDKLSDGMRLGDETVAEGRVWRLRGGRGDESDQEDDEIPWFSKAHRAGVWVKLWPDKKRPYDLGLRTTTMFKLQSQYSEEKKMGVQPEVIGHLTLKVETPAKILPDRSYTSLGFLAHRQDSIIERDFIDCGFDQPDQTRKSIDQQSKGATATFNAGYMNLHPTVSAGATYSETRTRTVELADNKPTPRCRIFHDPGQRWNEDGKSYTSYDITTVPGKNPTNGQQHDLEAEYAMGINLLPVENAGLPKISFITRNQVVIWISDPTLKAKVRGLLVLMTTYIPNIRTRKALIVQEELNYHFATSNSPENAPPPPPSAVDAMAVSLSMAPIETQRSRRKSISALFTDVRRKWSANKERTLDLPLQEYISRGWDATNETWRSAVWTSLLDKDFRNTELDKASTSPAWKLRFQPSAKIPEDADLEEVGNDVALDINAGNEPAEVYVVEEVGVAI</sequence>